<protein>
    <submittedName>
        <fullName evidence="3">Sulfurtransferase TusA family protein</fullName>
    </submittedName>
</protein>
<dbReference type="InterPro" id="IPR001455">
    <property type="entry name" value="TusA-like"/>
</dbReference>
<evidence type="ECO:0000259" key="2">
    <source>
        <dbReference type="PROSITE" id="PS01148"/>
    </source>
</evidence>
<dbReference type="InterPro" id="IPR036868">
    <property type="entry name" value="TusA-like_sf"/>
</dbReference>
<evidence type="ECO:0000313" key="3">
    <source>
        <dbReference type="EMBL" id="RQW75730.1"/>
    </source>
</evidence>
<dbReference type="PROSITE" id="PS01148">
    <property type="entry name" value="UPF0033"/>
    <property type="match status" value="1"/>
</dbReference>
<accession>A0A3N9UI45</accession>
<dbReference type="PANTHER" id="PTHR33279:SF6">
    <property type="entry name" value="SULFUR CARRIER PROTEIN YEDF-RELATED"/>
    <property type="match status" value="1"/>
</dbReference>
<organism evidence="3 4">
    <name type="scientific">Lysinibacillus composti</name>
    <dbReference type="NCBI Taxonomy" id="720633"/>
    <lineage>
        <taxon>Bacteria</taxon>
        <taxon>Bacillati</taxon>
        <taxon>Bacillota</taxon>
        <taxon>Bacilli</taxon>
        <taxon>Bacillales</taxon>
        <taxon>Bacillaceae</taxon>
        <taxon>Lysinibacillus</taxon>
    </lineage>
</organism>
<dbReference type="OrthoDB" id="9796234at2"/>
<dbReference type="Proteomes" id="UP000274033">
    <property type="component" value="Unassembled WGS sequence"/>
</dbReference>
<keyword evidence="3" id="KW-0808">Transferase</keyword>
<dbReference type="PANTHER" id="PTHR33279">
    <property type="entry name" value="SULFUR CARRIER PROTEIN YEDF-RELATED"/>
    <property type="match status" value="1"/>
</dbReference>
<sequence length="75" mass="8133">MDSTKVLDVKGMSCPMPIVRTKKEMDTLSSGDILEVHATDQGALADMPAWANAAGHTIIKQKEDAEVLTFFIQKG</sequence>
<keyword evidence="4" id="KW-1185">Reference proteome</keyword>
<comment type="caution">
    <text evidence="3">The sequence shown here is derived from an EMBL/GenBank/DDBJ whole genome shotgun (WGS) entry which is preliminary data.</text>
</comment>
<dbReference type="Gene3D" id="3.30.110.40">
    <property type="entry name" value="TusA-like domain"/>
    <property type="match status" value="1"/>
</dbReference>
<dbReference type="GO" id="GO:0016740">
    <property type="term" value="F:transferase activity"/>
    <property type="evidence" value="ECO:0007669"/>
    <property type="project" value="UniProtKB-KW"/>
</dbReference>
<comment type="similarity">
    <text evidence="1">Belongs to the sulfur carrier protein TusA family.</text>
</comment>
<gene>
    <name evidence="3" type="ORF">EBB45_03680</name>
</gene>
<dbReference type="EMBL" id="RRCT01000002">
    <property type="protein sequence ID" value="RQW75730.1"/>
    <property type="molecule type" value="Genomic_DNA"/>
</dbReference>
<proteinExistence type="inferred from homology"/>
<evidence type="ECO:0000256" key="1">
    <source>
        <dbReference type="ARBA" id="ARBA00008984"/>
    </source>
</evidence>
<evidence type="ECO:0000313" key="4">
    <source>
        <dbReference type="Proteomes" id="UP000274033"/>
    </source>
</evidence>
<dbReference type="Pfam" id="PF01206">
    <property type="entry name" value="TusA"/>
    <property type="match status" value="1"/>
</dbReference>
<feature type="domain" description="UPF0033" evidence="2">
    <location>
        <begin position="7"/>
        <end position="31"/>
    </location>
</feature>
<reference evidence="3 4" key="1">
    <citation type="journal article" date="2013" name="J. Microbiol.">
        <title>Lysinibacillus chungkukjangi sp. nov., isolated from Chungkukjang, Korean fermented soybean food.</title>
        <authorList>
            <person name="Kim S.J."/>
            <person name="Jang Y.H."/>
            <person name="Hamada M."/>
            <person name="Ahn J.H."/>
            <person name="Weon H.Y."/>
            <person name="Suzuki K."/>
            <person name="Whang K.S."/>
            <person name="Kwon S.W."/>
        </authorList>
    </citation>
    <scope>NUCLEOTIDE SEQUENCE [LARGE SCALE GENOMIC DNA]</scope>
    <source>
        <strain evidence="3 4">MCCC 1A12701</strain>
    </source>
</reference>
<dbReference type="CDD" id="cd00291">
    <property type="entry name" value="SirA_YedF_YeeD"/>
    <property type="match status" value="1"/>
</dbReference>
<dbReference type="AlphaFoldDB" id="A0A3N9UI45"/>
<dbReference type="RefSeq" id="WP_124762766.1">
    <property type="nucleotide sequence ID" value="NZ_JAFBDY010000002.1"/>
</dbReference>
<name>A0A3N9UI45_9BACI</name>
<dbReference type="SUPFAM" id="SSF64307">
    <property type="entry name" value="SirA-like"/>
    <property type="match status" value="1"/>
</dbReference>